<name>A0ACA9RYP2_9GLOM</name>
<protein>
    <submittedName>
        <fullName evidence="1">11862_t:CDS:1</fullName>
    </submittedName>
</protein>
<organism evidence="1 2">
    <name type="scientific">Racocetra persica</name>
    <dbReference type="NCBI Taxonomy" id="160502"/>
    <lineage>
        <taxon>Eukaryota</taxon>
        <taxon>Fungi</taxon>
        <taxon>Fungi incertae sedis</taxon>
        <taxon>Mucoromycota</taxon>
        <taxon>Glomeromycotina</taxon>
        <taxon>Glomeromycetes</taxon>
        <taxon>Diversisporales</taxon>
        <taxon>Gigasporaceae</taxon>
        <taxon>Racocetra</taxon>
    </lineage>
</organism>
<feature type="non-terminal residue" evidence="1">
    <location>
        <position position="1"/>
    </location>
</feature>
<evidence type="ECO:0000313" key="1">
    <source>
        <dbReference type="EMBL" id="CAG8815775.1"/>
    </source>
</evidence>
<sequence>VNPNSEITSERENSKLFNMDCAAIILKTLGTEVLMLYLLVIQAISKFFVLSICFRLKRIPIAEGFSNFSVDSSSKRMTHQCNHLKPKILMWAQNPRKPQFTTCGK</sequence>
<evidence type="ECO:0000313" key="2">
    <source>
        <dbReference type="Proteomes" id="UP000789920"/>
    </source>
</evidence>
<proteinExistence type="predicted"/>
<accession>A0ACA9RYP2</accession>
<dbReference type="EMBL" id="CAJVQC010077689">
    <property type="protein sequence ID" value="CAG8815775.1"/>
    <property type="molecule type" value="Genomic_DNA"/>
</dbReference>
<gene>
    <name evidence="1" type="ORF">RPERSI_LOCUS24307</name>
</gene>
<reference evidence="1" key="1">
    <citation type="submission" date="2021-06" db="EMBL/GenBank/DDBJ databases">
        <authorList>
            <person name="Kallberg Y."/>
            <person name="Tangrot J."/>
            <person name="Rosling A."/>
        </authorList>
    </citation>
    <scope>NUCLEOTIDE SEQUENCE</scope>
    <source>
        <strain evidence="1">MA461A</strain>
    </source>
</reference>
<comment type="caution">
    <text evidence="1">The sequence shown here is derived from an EMBL/GenBank/DDBJ whole genome shotgun (WGS) entry which is preliminary data.</text>
</comment>
<keyword evidence="2" id="KW-1185">Reference proteome</keyword>
<feature type="non-terminal residue" evidence="1">
    <location>
        <position position="105"/>
    </location>
</feature>
<dbReference type="Proteomes" id="UP000789920">
    <property type="component" value="Unassembled WGS sequence"/>
</dbReference>